<evidence type="ECO:0000313" key="2">
    <source>
        <dbReference type="Proteomes" id="UP000037035"/>
    </source>
</evidence>
<dbReference type="EMBL" id="LAVV01007653">
    <property type="protein sequence ID" value="KNZ55218.1"/>
    <property type="molecule type" value="Genomic_DNA"/>
</dbReference>
<evidence type="ECO:0000313" key="1">
    <source>
        <dbReference type="EMBL" id="KNZ55218.1"/>
    </source>
</evidence>
<sequence>MAPLYFMLRRSHGITEELEVGPNGLLTKDQLKYSLDKCSTTGCFQFYAAPKGPIHGLLEHKSGLWQAGFDDSSKDQLKQLKKIEGSKPGLTNFAPTCMYDLKRMGSVLELIGVFL</sequence>
<dbReference type="AlphaFoldDB" id="A0A0L6V358"/>
<gene>
    <name evidence="1" type="ORF">VP01_2736g1</name>
</gene>
<dbReference type="VEuPathDB" id="FungiDB:VP01_2736g1"/>
<proteinExistence type="predicted"/>
<name>A0A0L6V358_9BASI</name>
<protein>
    <submittedName>
        <fullName evidence="1">Uncharacterized protein</fullName>
    </submittedName>
</protein>
<reference evidence="1 2" key="1">
    <citation type="submission" date="2015-08" db="EMBL/GenBank/DDBJ databases">
        <title>Next Generation Sequencing and Analysis of the Genome of Puccinia sorghi L Schw, the Causal Agent of Maize Common Rust.</title>
        <authorList>
            <person name="Rochi L."/>
            <person name="Burguener G."/>
            <person name="Darino M."/>
            <person name="Turjanski A."/>
            <person name="Kreff E."/>
            <person name="Dieguez M.J."/>
            <person name="Sacco F."/>
        </authorList>
    </citation>
    <scope>NUCLEOTIDE SEQUENCE [LARGE SCALE GENOMIC DNA]</scope>
    <source>
        <strain evidence="1 2">RO10H11247</strain>
    </source>
</reference>
<keyword evidence="2" id="KW-1185">Reference proteome</keyword>
<organism evidence="1 2">
    <name type="scientific">Puccinia sorghi</name>
    <dbReference type="NCBI Taxonomy" id="27349"/>
    <lineage>
        <taxon>Eukaryota</taxon>
        <taxon>Fungi</taxon>
        <taxon>Dikarya</taxon>
        <taxon>Basidiomycota</taxon>
        <taxon>Pucciniomycotina</taxon>
        <taxon>Pucciniomycetes</taxon>
        <taxon>Pucciniales</taxon>
        <taxon>Pucciniaceae</taxon>
        <taxon>Puccinia</taxon>
    </lineage>
</organism>
<comment type="caution">
    <text evidence="1">The sequence shown here is derived from an EMBL/GenBank/DDBJ whole genome shotgun (WGS) entry which is preliminary data.</text>
</comment>
<dbReference type="Proteomes" id="UP000037035">
    <property type="component" value="Unassembled WGS sequence"/>
</dbReference>
<accession>A0A0L6V358</accession>